<dbReference type="Gene3D" id="1.10.150.240">
    <property type="entry name" value="Putative phosphatase, domain 2"/>
    <property type="match status" value="1"/>
</dbReference>
<organism evidence="5 6">
    <name type="scientific">Nonlabens dokdonensis</name>
    <dbReference type="NCBI Taxonomy" id="328515"/>
    <lineage>
        <taxon>Bacteria</taxon>
        <taxon>Pseudomonadati</taxon>
        <taxon>Bacteroidota</taxon>
        <taxon>Flavobacteriia</taxon>
        <taxon>Flavobacteriales</taxon>
        <taxon>Flavobacteriaceae</taxon>
        <taxon>Nonlabens</taxon>
    </lineage>
</organism>
<dbReference type="SFLD" id="SFLDG01129">
    <property type="entry name" value="C1.5:_HAD__Beta-PGM__Phosphata"/>
    <property type="match status" value="1"/>
</dbReference>
<dbReference type="Proteomes" id="UP000248584">
    <property type="component" value="Unassembled WGS sequence"/>
</dbReference>
<dbReference type="PANTHER" id="PTHR43434">
    <property type="entry name" value="PHOSPHOGLYCOLATE PHOSPHATASE"/>
    <property type="match status" value="1"/>
</dbReference>
<evidence type="ECO:0000313" key="6">
    <source>
        <dbReference type="Proteomes" id="UP000248584"/>
    </source>
</evidence>
<dbReference type="SFLD" id="SFLDS00003">
    <property type="entry name" value="Haloacid_Dehalogenase"/>
    <property type="match status" value="1"/>
</dbReference>
<keyword evidence="6" id="KW-1185">Reference proteome</keyword>
<name>A0ABX5PWC2_9FLAO</name>
<evidence type="ECO:0000313" key="5">
    <source>
        <dbReference type="EMBL" id="PZX39202.1"/>
    </source>
</evidence>
<dbReference type="EMBL" id="QKZR01000004">
    <property type="protein sequence ID" value="PZX39202.1"/>
    <property type="molecule type" value="Genomic_DNA"/>
</dbReference>
<dbReference type="InterPro" id="IPR036412">
    <property type="entry name" value="HAD-like_sf"/>
</dbReference>
<comment type="pathway">
    <text evidence="2">Organic acid metabolism; glycolate biosynthesis; glycolate from 2-phosphoglycolate: step 1/1.</text>
</comment>
<dbReference type="InterPro" id="IPR050155">
    <property type="entry name" value="HAD-like_hydrolase_sf"/>
</dbReference>
<dbReference type="InterPro" id="IPR023198">
    <property type="entry name" value="PGP-like_dom2"/>
</dbReference>
<proteinExistence type="inferred from homology"/>
<comment type="catalytic activity">
    <reaction evidence="1">
        <text>2-phosphoglycolate + H2O = glycolate + phosphate</text>
        <dbReference type="Rhea" id="RHEA:14369"/>
        <dbReference type="ChEBI" id="CHEBI:15377"/>
        <dbReference type="ChEBI" id="CHEBI:29805"/>
        <dbReference type="ChEBI" id="CHEBI:43474"/>
        <dbReference type="ChEBI" id="CHEBI:58033"/>
        <dbReference type="EC" id="3.1.3.18"/>
    </reaction>
</comment>
<evidence type="ECO:0000256" key="4">
    <source>
        <dbReference type="ARBA" id="ARBA00013078"/>
    </source>
</evidence>
<evidence type="ECO:0000256" key="2">
    <source>
        <dbReference type="ARBA" id="ARBA00004818"/>
    </source>
</evidence>
<dbReference type="InterPro" id="IPR023214">
    <property type="entry name" value="HAD_sf"/>
</dbReference>
<gene>
    <name evidence="5" type="ORF">LX97_02568</name>
</gene>
<accession>A0ABX5PWC2</accession>
<dbReference type="PANTHER" id="PTHR43434:SF1">
    <property type="entry name" value="PHOSPHOGLYCOLATE PHOSPHATASE"/>
    <property type="match status" value="1"/>
</dbReference>
<dbReference type="SUPFAM" id="SSF56784">
    <property type="entry name" value="HAD-like"/>
    <property type="match status" value="1"/>
</dbReference>
<protein>
    <recommendedName>
        <fullName evidence="4">phosphoglycolate phosphatase</fullName>
        <ecNumber evidence="4">3.1.3.18</ecNumber>
    </recommendedName>
</protein>
<evidence type="ECO:0000256" key="1">
    <source>
        <dbReference type="ARBA" id="ARBA00000830"/>
    </source>
</evidence>
<reference evidence="5 6" key="1">
    <citation type="submission" date="2018-06" db="EMBL/GenBank/DDBJ databases">
        <title>Genomic Encyclopedia of Archaeal and Bacterial Type Strains, Phase II (KMG-II): from individual species to whole genera.</title>
        <authorList>
            <person name="Goeker M."/>
        </authorList>
    </citation>
    <scope>NUCLEOTIDE SEQUENCE [LARGE SCALE GENOMIC DNA]</scope>
    <source>
        <strain evidence="5 6">DSM 17205</strain>
    </source>
</reference>
<sequence length="208" mass="24168">MKIKNILWDFDGVILDSMKVRDWGFREIFEHFDKEKVDKLIDYHRVNGGLSRYVKIRYFYESILNKNISDEEVLVHATAFSDLMRSELTDKKNLIKETVDFIEANHSNYNFHIVSGSDQEELRFICKELGLAVYFNSIHGSPTPKNKLVSDLMFENKYDSNETILIGDSINDYEAAVANSLTFYGFNNTSLKSVSDSYINSFERLVIQ</sequence>
<dbReference type="RefSeq" id="WP_015364163.1">
    <property type="nucleotide sequence ID" value="NZ_QKZR01000004.1"/>
</dbReference>
<dbReference type="EC" id="3.1.3.18" evidence="4"/>
<dbReference type="CDD" id="cd01427">
    <property type="entry name" value="HAD_like"/>
    <property type="match status" value="1"/>
</dbReference>
<dbReference type="Pfam" id="PF13419">
    <property type="entry name" value="HAD_2"/>
    <property type="match status" value="1"/>
</dbReference>
<comment type="caution">
    <text evidence="5">The sequence shown here is derived from an EMBL/GenBank/DDBJ whole genome shotgun (WGS) entry which is preliminary data.</text>
</comment>
<dbReference type="Gene3D" id="3.40.50.1000">
    <property type="entry name" value="HAD superfamily/HAD-like"/>
    <property type="match status" value="1"/>
</dbReference>
<evidence type="ECO:0000256" key="3">
    <source>
        <dbReference type="ARBA" id="ARBA00006171"/>
    </source>
</evidence>
<comment type="similarity">
    <text evidence="3">Belongs to the HAD-like hydrolase superfamily. CbbY/CbbZ/Gph/YieH family.</text>
</comment>
<dbReference type="InterPro" id="IPR041492">
    <property type="entry name" value="HAD_2"/>
</dbReference>